<proteinExistence type="predicted"/>
<reference evidence="3" key="1">
    <citation type="submission" date="2021-07" db="EMBL/GenBank/DDBJ databases">
        <authorList>
            <person name="Catto M.A."/>
            <person name="Jacobson A."/>
            <person name="Kennedy G."/>
            <person name="Labadie P."/>
            <person name="Hunt B.G."/>
            <person name="Srinivasan R."/>
        </authorList>
    </citation>
    <scope>NUCLEOTIDE SEQUENCE</scope>
    <source>
        <strain evidence="3">PL_HMW_Pooled</strain>
        <tissue evidence="3">Head</tissue>
    </source>
</reference>
<dbReference type="SUPFAM" id="SSF47923">
    <property type="entry name" value="Ypt/Rab-GAP domain of gyp1p"/>
    <property type="match status" value="2"/>
</dbReference>
<dbReference type="FunFam" id="1.10.472.80:FF:000038">
    <property type="entry name" value="TBC1 domain family member 5"/>
    <property type="match status" value="1"/>
</dbReference>
<feature type="domain" description="Rab-GAP TBC" evidence="2">
    <location>
        <begin position="60"/>
        <end position="333"/>
    </location>
</feature>
<dbReference type="EMBL" id="JAHWGI010000297">
    <property type="protein sequence ID" value="KAK3912671.1"/>
    <property type="molecule type" value="Genomic_DNA"/>
</dbReference>
<evidence type="ECO:0000259" key="2">
    <source>
        <dbReference type="PROSITE" id="PS50086"/>
    </source>
</evidence>
<accession>A0AAE1H0E0</accession>
<dbReference type="InterPro" id="IPR000195">
    <property type="entry name" value="Rab-GAP-TBC_dom"/>
</dbReference>
<name>A0AAE1H0E0_9NEOP</name>
<dbReference type="GO" id="GO:0005096">
    <property type="term" value="F:GTPase activator activity"/>
    <property type="evidence" value="ECO:0007669"/>
    <property type="project" value="UniProtKB-KW"/>
</dbReference>
<dbReference type="Gene3D" id="1.10.8.270">
    <property type="entry name" value="putative rabgap domain of human tbc1 domain family member 14 like domains"/>
    <property type="match status" value="1"/>
</dbReference>
<organism evidence="3 4">
    <name type="scientific">Frankliniella fusca</name>
    <dbReference type="NCBI Taxonomy" id="407009"/>
    <lineage>
        <taxon>Eukaryota</taxon>
        <taxon>Metazoa</taxon>
        <taxon>Ecdysozoa</taxon>
        <taxon>Arthropoda</taxon>
        <taxon>Hexapoda</taxon>
        <taxon>Insecta</taxon>
        <taxon>Pterygota</taxon>
        <taxon>Neoptera</taxon>
        <taxon>Paraneoptera</taxon>
        <taxon>Thysanoptera</taxon>
        <taxon>Terebrantia</taxon>
        <taxon>Thripoidea</taxon>
        <taxon>Thripidae</taxon>
        <taxon>Frankliniella</taxon>
    </lineage>
</organism>
<dbReference type="Pfam" id="PF00566">
    <property type="entry name" value="RabGAP-TBC"/>
    <property type="match status" value="2"/>
</dbReference>
<dbReference type="Gene3D" id="1.10.472.80">
    <property type="entry name" value="Ypt/Rab-GAP domain of gyp1p, domain 3"/>
    <property type="match status" value="1"/>
</dbReference>
<evidence type="ECO:0000256" key="1">
    <source>
        <dbReference type="ARBA" id="ARBA00022468"/>
    </source>
</evidence>
<sequence length="622" mass="71838">MSDEEGDALTVMVQSGRLEKSSENHSSFGNRKYGDEWEELFQLSENGLSSLQTHVLSMQLQGSRLRSVYWRILLGSLPTSPSLWISILRQQRNSYRLLHQRLTVDPHQANIEDDPLSQNSSSIWNQFFCDKELRALIRQDVVRTFPNEDFFRSESIQSIMVNILFCYAREYPEICYRQGMHEVLAPLLYVMQEDQKSLLRARELSSVSDRAAEILDPAWLEEDVYWLFCKLMSHLAGSYRVRNMTPLSTGHFPKFSVILNSELINVSETELTRRLIHIRDDLLSQFDKELYLHLKNLDIPFQAFGIRWLRLLFGQEFPLQDLLYLWDAIFSEGDDLVNYVVVSMLSAIRDQLLKEDDTDCLMLLMRYPPGVNVRIVVENALQMWKPEKFSLFKEDSYKKEQLETYNAQRQNIVPVKSISGRLKKLNLWSQKKETQPAMQCYISNAPTKVTVTHKHPTRADKMEGIQSIVEGFTLNDPIVTRAEVCHLHNLIFYVHTHLERHHATLEHSVPSNLSPDGRVALDGIKQLCTHLARSLPTRPKPLEVEAAFEAEPAPRMTPSSEIRNTSSELQMNQECPLEEIKVHDGQLLTSYMPLDNPLQALCLHVSEKDASLHISYRRVLGA</sequence>
<dbReference type="InterPro" id="IPR035969">
    <property type="entry name" value="Rab-GAP_TBC_sf"/>
</dbReference>
<keyword evidence="1" id="KW-0343">GTPase activation</keyword>
<dbReference type="PROSITE" id="PS50086">
    <property type="entry name" value="TBC_RABGAP"/>
    <property type="match status" value="1"/>
</dbReference>
<gene>
    <name evidence="3" type="ORF">KUF71_022259</name>
</gene>
<keyword evidence="4" id="KW-1185">Reference proteome</keyword>
<evidence type="ECO:0000313" key="3">
    <source>
        <dbReference type="EMBL" id="KAK3912671.1"/>
    </source>
</evidence>
<dbReference type="GO" id="GO:0005737">
    <property type="term" value="C:cytoplasm"/>
    <property type="evidence" value="ECO:0007669"/>
    <property type="project" value="UniProtKB-ARBA"/>
</dbReference>
<dbReference type="Proteomes" id="UP001219518">
    <property type="component" value="Unassembled WGS sequence"/>
</dbReference>
<protein>
    <submittedName>
        <fullName evidence="3">TBC1 domain family member 5</fullName>
    </submittedName>
</protein>
<dbReference type="FunFam" id="1.10.8.270:FF:000011">
    <property type="entry name" value="TBC1 domain family member 5"/>
    <property type="match status" value="1"/>
</dbReference>
<dbReference type="SMART" id="SM00164">
    <property type="entry name" value="TBC"/>
    <property type="match status" value="1"/>
</dbReference>
<reference evidence="3" key="2">
    <citation type="journal article" date="2023" name="BMC Genomics">
        <title>Pest status, molecular evolution, and epigenetic factors derived from the genome assembly of Frankliniella fusca, a thysanopteran phytovirus vector.</title>
        <authorList>
            <person name="Catto M.A."/>
            <person name="Labadie P.E."/>
            <person name="Jacobson A.L."/>
            <person name="Kennedy G.G."/>
            <person name="Srinivasan R."/>
            <person name="Hunt B.G."/>
        </authorList>
    </citation>
    <scope>NUCLEOTIDE SEQUENCE</scope>
    <source>
        <strain evidence="3">PL_HMW_Pooled</strain>
    </source>
</reference>
<evidence type="ECO:0000313" key="4">
    <source>
        <dbReference type="Proteomes" id="UP001219518"/>
    </source>
</evidence>
<dbReference type="PANTHER" id="PTHR22957">
    <property type="entry name" value="TBC1 DOMAIN FAMILY MEMBER GTPASE-ACTIVATING PROTEIN"/>
    <property type="match status" value="1"/>
</dbReference>
<comment type="caution">
    <text evidence="3">The sequence shown here is derived from an EMBL/GenBank/DDBJ whole genome shotgun (WGS) entry which is preliminary data.</text>
</comment>
<dbReference type="PANTHER" id="PTHR22957:SF337">
    <property type="entry name" value="TBC1 DOMAIN FAMILY MEMBER 5"/>
    <property type="match status" value="1"/>
</dbReference>
<dbReference type="AlphaFoldDB" id="A0AAE1H0E0"/>